<dbReference type="Gene3D" id="3.50.50.60">
    <property type="entry name" value="FAD/NAD(P)-binding domain"/>
    <property type="match status" value="4"/>
</dbReference>
<keyword evidence="1" id="KW-0285">Flavoprotein</keyword>
<feature type="region of interest" description="Disordered" evidence="4">
    <location>
        <begin position="256"/>
        <end position="293"/>
    </location>
</feature>
<dbReference type="InterPro" id="IPR023753">
    <property type="entry name" value="FAD/NAD-binding_dom"/>
</dbReference>
<dbReference type="Proteomes" id="UP000694501">
    <property type="component" value="Unassembled WGS sequence"/>
</dbReference>
<dbReference type="PRINTS" id="PR00469">
    <property type="entry name" value="PNDRDTASEII"/>
</dbReference>
<proteinExistence type="predicted"/>
<dbReference type="PANTHER" id="PTHR48105">
    <property type="entry name" value="THIOREDOXIN REDUCTASE 1-RELATED-RELATED"/>
    <property type="match status" value="1"/>
</dbReference>
<keyword evidence="2" id="KW-0560">Oxidoreductase</keyword>
<keyword evidence="7" id="KW-1185">Reference proteome</keyword>
<evidence type="ECO:0000259" key="5">
    <source>
        <dbReference type="Pfam" id="PF07992"/>
    </source>
</evidence>
<sequence length="404" mass="40876">MSSADTGNNTGTAEHPAPDRAVDPDDAGDAIPDGTLDAVVIGGGAAGLNGALMLARSRRSVLVLDSGAPRNAPAEGVHGLFALDGTPPAELLRRGRAEVRRYGGLVAHGTVASAVPVGPAAEERASVAARRSAAFPEDDPLFTVTLADGRALTARRLLVATGVRDGLPEIPGLAEHWGHGVVHCPYCHGWEVRDAPIGILAVGPASAHHALLFRQLTDDLVYFTRGTELDEDTRARFAARGIRIVDAPVTEVVRAADDSGASSSDAHGSATDRKAADSDEPADGTGAGRTADSGVAGVRLAGGEFAARRVLAVASTMVARTDGLDALRLPMEELPGGMGRRVVTGLAGTTGVPGVWAAGNVADPTAQVGQSAAAGALAGAHINAHLATAETEAAFVRSATVTTG</sequence>
<dbReference type="GO" id="GO:0004791">
    <property type="term" value="F:thioredoxin-disulfide reductase (NADPH) activity"/>
    <property type="evidence" value="ECO:0007669"/>
    <property type="project" value="UniProtKB-EC"/>
</dbReference>
<dbReference type="InterPro" id="IPR036188">
    <property type="entry name" value="FAD/NAD-bd_sf"/>
</dbReference>
<dbReference type="InterPro" id="IPR050097">
    <property type="entry name" value="Ferredoxin-NADP_redctase_2"/>
</dbReference>
<dbReference type="EMBL" id="JAELVF020000001">
    <property type="protein sequence ID" value="MBU7597412.1"/>
    <property type="molecule type" value="Genomic_DNA"/>
</dbReference>
<evidence type="ECO:0000256" key="1">
    <source>
        <dbReference type="ARBA" id="ARBA00022630"/>
    </source>
</evidence>
<feature type="compositionally biased region" description="Low complexity" evidence="4">
    <location>
        <begin position="258"/>
        <end position="269"/>
    </location>
</feature>
<feature type="compositionally biased region" description="Polar residues" evidence="4">
    <location>
        <begin position="1"/>
        <end position="12"/>
    </location>
</feature>
<gene>
    <name evidence="6" type="ORF">JGS22_007140</name>
</gene>
<comment type="caution">
    <text evidence="6">The sequence shown here is derived from an EMBL/GenBank/DDBJ whole genome shotgun (WGS) entry which is preliminary data.</text>
</comment>
<comment type="catalytic activity">
    <reaction evidence="3">
        <text>[thioredoxin]-dithiol + NADP(+) = [thioredoxin]-disulfide + NADPH + H(+)</text>
        <dbReference type="Rhea" id="RHEA:20345"/>
        <dbReference type="Rhea" id="RHEA-COMP:10698"/>
        <dbReference type="Rhea" id="RHEA-COMP:10700"/>
        <dbReference type="ChEBI" id="CHEBI:15378"/>
        <dbReference type="ChEBI" id="CHEBI:29950"/>
        <dbReference type="ChEBI" id="CHEBI:50058"/>
        <dbReference type="ChEBI" id="CHEBI:57783"/>
        <dbReference type="ChEBI" id="CHEBI:58349"/>
        <dbReference type="EC" id="1.8.1.9"/>
    </reaction>
</comment>
<feature type="domain" description="FAD/NAD(P)-binding" evidence="5">
    <location>
        <begin position="37"/>
        <end position="372"/>
    </location>
</feature>
<name>A0A949N4X5_9ACTN</name>
<evidence type="ECO:0000256" key="3">
    <source>
        <dbReference type="ARBA" id="ARBA00048132"/>
    </source>
</evidence>
<dbReference type="Pfam" id="PF07992">
    <property type="entry name" value="Pyr_redox_2"/>
    <property type="match status" value="1"/>
</dbReference>
<reference evidence="6" key="1">
    <citation type="submission" date="2021-06" db="EMBL/GenBank/DDBJ databases">
        <title>Sequencing of actinobacteria type strains.</title>
        <authorList>
            <person name="Nguyen G.-S."/>
            <person name="Wentzel A."/>
        </authorList>
    </citation>
    <scope>NUCLEOTIDE SEQUENCE</scope>
    <source>
        <strain evidence="6">P38-E01</strain>
    </source>
</reference>
<organism evidence="6 7">
    <name type="scientific">Streptomyces tardus</name>
    <dbReference type="NCBI Taxonomy" id="2780544"/>
    <lineage>
        <taxon>Bacteria</taxon>
        <taxon>Bacillati</taxon>
        <taxon>Actinomycetota</taxon>
        <taxon>Actinomycetes</taxon>
        <taxon>Kitasatosporales</taxon>
        <taxon>Streptomycetaceae</taxon>
        <taxon>Streptomyces</taxon>
    </lineage>
</organism>
<accession>A0A949N4X5</accession>
<evidence type="ECO:0000256" key="2">
    <source>
        <dbReference type="ARBA" id="ARBA00023002"/>
    </source>
</evidence>
<protein>
    <submittedName>
        <fullName evidence="6">NAD(P)/FAD-dependent oxidoreductase</fullName>
    </submittedName>
</protein>
<dbReference type="RefSeq" id="WP_211042629.1">
    <property type="nucleotide sequence ID" value="NZ_JAELVF020000001.1"/>
</dbReference>
<evidence type="ECO:0000313" key="7">
    <source>
        <dbReference type="Proteomes" id="UP000694501"/>
    </source>
</evidence>
<evidence type="ECO:0000256" key="4">
    <source>
        <dbReference type="SAM" id="MobiDB-lite"/>
    </source>
</evidence>
<dbReference type="SUPFAM" id="SSF51905">
    <property type="entry name" value="FAD/NAD(P)-binding domain"/>
    <property type="match status" value="1"/>
</dbReference>
<feature type="region of interest" description="Disordered" evidence="4">
    <location>
        <begin position="1"/>
        <end position="30"/>
    </location>
</feature>
<evidence type="ECO:0000313" key="6">
    <source>
        <dbReference type="EMBL" id="MBU7597412.1"/>
    </source>
</evidence>
<dbReference type="AlphaFoldDB" id="A0A949N4X5"/>
<dbReference type="PRINTS" id="PR00368">
    <property type="entry name" value="FADPNR"/>
</dbReference>